<dbReference type="AlphaFoldDB" id="A0A0A8Y929"/>
<accession>A0A0A8Y929</accession>
<name>A0A0A8Y929_ARUDO</name>
<evidence type="ECO:0000313" key="1">
    <source>
        <dbReference type="EMBL" id="JAD22299.1"/>
    </source>
</evidence>
<reference evidence="1" key="2">
    <citation type="journal article" date="2015" name="Data Brief">
        <title>Shoot transcriptome of the giant reed, Arundo donax.</title>
        <authorList>
            <person name="Barrero R.A."/>
            <person name="Guerrero F.D."/>
            <person name="Moolhuijzen P."/>
            <person name="Goolsby J.A."/>
            <person name="Tidwell J."/>
            <person name="Bellgard S.E."/>
            <person name="Bellgard M.I."/>
        </authorList>
    </citation>
    <scope>NUCLEOTIDE SEQUENCE</scope>
    <source>
        <tissue evidence="1">Shoot tissue taken approximately 20 cm above the soil surface</tissue>
    </source>
</reference>
<dbReference type="EMBL" id="GBRH01275596">
    <property type="protein sequence ID" value="JAD22299.1"/>
    <property type="molecule type" value="Transcribed_RNA"/>
</dbReference>
<protein>
    <submittedName>
        <fullName evidence="1">Uncharacterized protein</fullName>
    </submittedName>
</protein>
<proteinExistence type="predicted"/>
<sequence length="67" mass="7762">MFVIKHTRFIRPITTTDVIFRTGKRLKDKYYGCVWLPACLSLARGMHTTGVWLPAPEMQKWPLSLAL</sequence>
<organism evidence="1">
    <name type="scientific">Arundo donax</name>
    <name type="common">Giant reed</name>
    <name type="synonym">Donax arundinaceus</name>
    <dbReference type="NCBI Taxonomy" id="35708"/>
    <lineage>
        <taxon>Eukaryota</taxon>
        <taxon>Viridiplantae</taxon>
        <taxon>Streptophyta</taxon>
        <taxon>Embryophyta</taxon>
        <taxon>Tracheophyta</taxon>
        <taxon>Spermatophyta</taxon>
        <taxon>Magnoliopsida</taxon>
        <taxon>Liliopsida</taxon>
        <taxon>Poales</taxon>
        <taxon>Poaceae</taxon>
        <taxon>PACMAD clade</taxon>
        <taxon>Arundinoideae</taxon>
        <taxon>Arundineae</taxon>
        <taxon>Arundo</taxon>
    </lineage>
</organism>
<reference evidence="1" key="1">
    <citation type="submission" date="2014-09" db="EMBL/GenBank/DDBJ databases">
        <authorList>
            <person name="Magalhaes I.L.F."/>
            <person name="Oliveira U."/>
            <person name="Santos F.R."/>
            <person name="Vidigal T.H.D.A."/>
            <person name="Brescovit A.D."/>
            <person name="Santos A.J."/>
        </authorList>
    </citation>
    <scope>NUCLEOTIDE SEQUENCE</scope>
    <source>
        <tissue evidence="1">Shoot tissue taken approximately 20 cm above the soil surface</tissue>
    </source>
</reference>